<dbReference type="PANTHER" id="PTHR11831">
    <property type="entry name" value="30S 40S RIBOSOMAL PROTEIN"/>
    <property type="match status" value="1"/>
</dbReference>
<dbReference type="InParanoid" id="W7XL30"/>
<dbReference type="SMART" id="SM00363">
    <property type="entry name" value="S4"/>
    <property type="match status" value="1"/>
</dbReference>
<keyword evidence="5" id="KW-0539">Nucleus</keyword>
<dbReference type="InterPro" id="IPR001912">
    <property type="entry name" value="Ribosomal_uS4_N"/>
</dbReference>
<dbReference type="SUPFAM" id="SSF55174">
    <property type="entry name" value="Alpha-L RNA-binding motif"/>
    <property type="match status" value="1"/>
</dbReference>
<dbReference type="CDD" id="cd00165">
    <property type="entry name" value="S4"/>
    <property type="match status" value="1"/>
</dbReference>
<dbReference type="EMBL" id="GG662781">
    <property type="protein sequence ID" value="EWS75574.1"/>
    <property type="molecule type" value="Genomic_DNA"/>
</dbReference>
<dbReference type="AlphaFoldDB" id="W7XL30"/>
<dbReference type="FunFam" id="3.10.290.10:FF:000006">
    <property type="entry name" value="U3 small nucleolar ribonucleoprotein IMP3"/>
    <property type="match status" value="1"/>
</dbReference>
<dbReference type="GO" id="GO:0032040">
    <property type="term" value="C:small-subunit processome"/>
    <property type="evidence" value="ECO:0007669"/>
    <property type="project" value="TreeGrafter"/>
</dbReference>
<evidence type="ECO:0000256" key="6">
    <source>
        <dbReference type="ARBA" id="ARBA00023274"/>
    </source>
</evidence>
<dbReference type="GO" id="GO:0042274">
    <property type="term" value="P:ribosomal small subunit biogenesis"/>
    <property type="evidence" value="ECO:0007669"/>
    <property type="project" value="TreeGrafter"/>
</dbReference>
<organism evidence="12 13">
    <name type="scientific">Tetrahymena thermophila (strain SB210)</name>
    <dbReference type="NCBI Taxonomy" id="312017"/>
    <lineage>
        <taxon>Eukaryota</taxon>
        <taxon>Sar</taxon>
        <taxon>Alveolata</taxon>
        <taxon>Ciliophora</taxon>
        <taxon>Intramacronucleata</taxon>
        <taxon>Oligohymenophorea</taxon>
        <taxon>Hymenostomatida</taxon>
        <taxon>Tetrahymenina</taxon>
        <taxon>Tetrahymenidae</taxon>
        <taxon>Tetrahymena</taxon>
    </lineage>
</organism>
<dbReference type="GO" id="GO:0006364">
    <property type="term" value="P:rRNA processing"/>
    <property type="evidence" value="ECO:0007669"/>
    <property type="project" value="TreeGrafter"/>
</dbReference>
<dbReference type="InterPro" id="IPR022801">
    <property type="entry name" value="Ribosomal_uS4"/>
</dbReference>
<keyword evidence="6 12" id="KW-0687">Ribonucleoprotein</keyword>
<dbReference type="GO" id="GO:0030515">
    <property type="term" value="F:snoRNA binding"/>
    <property type="evidence" value="ECO:0007669"/>
    <property type="project" value="TreeGrafter"/>
</dbReference>
<dbReference type="GO" id="GO:0034457">
    <property type="term" value="C:Mpp10 complex"/>
    <property type="evidence" value="ECO:0007669"/>
    <property type="project" value="TreeGrafter"/>
</dbReference>
<dbReference type="SMART" id="SM01390">
    <property type="entry name" value="Ribosomal_S4"/>
    <property type="match status" value="1"/>
</dbReference>
<reference evidence="13" key="1">
    <citation type="journal article" date="2006" name="PLoS Biol.">
        <title>Macronuclear genome sequence of the ciliate Tetrahymena thermophila, a model eukaryote.</title>
        <authorList>
            <person name="Eisen J.A."/>
            <person name="Coyne R.S."/>
            <person name="Wu M."/>
            <person name="Wu D."/>
            <person name="Thiagarajan M."/>
            <person name="Wortman J.R."/>
            <person name="Badger J.H."/>
            <person name="Ren Q."/>
            <person name="Amedeo P."/>
            <person name="Jones K.M."/>
            <person name="Tallon L.J."/>
            <person name="Delcher A.L."/>
            <person name="Salzberg S.L."/>
            <person name="Silva J.C."/>
            <person name="Haas B.J."/>
            <person name="Majoros W.H."/>
            <person name="Farzad M."/>
            <person name="Carlton J.M."/>
            <person name="Smith R.K. Jr."/>
            <person name="Garg J."/>
            <person name="Pearlman R.E."/>
            <person name="Karrer K.M."/>
            <person name="Sun L."/>
            <person name="Manning G."/>
            <person name="Elde N.C."/>
            <person name="Turkewitz A.P."/>
            <person name="Asai D.J."/>
            <person name="Wilkes D.E."/>
            <person name="Wang Y."/>
            <person name="Cai H."/>
            <person name="Collins K."/>
            <person name="Stewart B.A."/>
            <person name="Lee S.R."/>
            <person name="Wilamowska K."/>
            <person name="Weinberg Z."/>
            <person name="Ruzzo W.L."/>
            <person name="Wloga D."/>
            <person name="Gaertig J."/>
            <person name="Frankel J."/>
            <person name="Tsao C.-C."/>
            <person name="Gorovsky M.A."/>
            <person name="Keeling P.J."/>
            <person name="Waller R.F."/>
            <person name="Patron N.J."/>
            <person name="Cherry J.M."/>
            <person name="Stover N.A."/>
            <person name="Krieger C.J."/>
            <person name="del Toro C."/>
            <person name="Ryder H.F."/>
            <person name="Williamson S.C."/>
            <person name="Barbeau R.A."/>
            <person name="Hamilton E.P."/>
            <person name="Orias E."/>
        </authorList>
    </citation>
    <scope>NUCLEOTIDE SEQUENCE [LARGE SCALE GENOMIC DNA]</scope>
    <source>
        <strain evidence="13">SB210</strain>
    </source>
</reference>
<keyword evidence="3" id="KW-0690">Ribosome biogenesis</keyword>
<feature type="domain" description="Small ribosomal subunit protein uS4 N-terminal" evidence="11">
    <location>
        <begin position="3"/>
        <end position="107"/>
    </location>
</feature>
<dbReference type="Proteomes" id="UP000009168">
    <property type="component" value="Unassembled WGS sequence"/>
</dbReference>
<evidence type="ECO:0000259" key="11">
    <source>
        <dbReference type="SMART" id="SM01390"/>
    </source>
</evidence>
<dbReference type="Pfam" id="PF00163">
    <property type="entry name" value="Ribosomal_S4"/>
    <property type="match status" value="1"/>
</dbReference>
<evidence type="ECO:0000259" key="10">
    <source>
        <dbReference type="SMART" id="SM00363"/>
    </source>
</evidence>
<evidence type="ECO:0000313" key="13">
    <source>
        <dbReference type="Proteomes" id="UP000009168"/>
    </source>
</evidence>
<sequence>MRKLKFHEQKLLKKHDFFKNWTGEDNHHEVKVIKRYHIQNREDYERYNKICGLVTSLICKLKLLDEKDQFRVKLTEQLLEKLYNLGLVNQRENVMAAEKLTVSAFCRRRLPVVMQINKFAQTVKEAVTYIEQGNVRIGPEKITDPAFLVSRNLEDHIEWMDQSKIKKKILEYKDKMDDYDIQE</sequence>
<evidence type="ECO:0000256" key="9">
    <source>
        <dbReference type="PROSITE-ProRule" id="PRU00182"/>
    </source>
</evidence>
<dbReference type="PROSITE" id="PS50889">
    <property type="entry name" value="S4"/>
    <property type="match status" value="1"/>
</dbReference>
<accession>W7XL30</accession>
<comment type="similarity">
    <text evidence="2">Belongs to the universal ribosomal protein uS4 family.</text>
</comment>
<proteinExistence type="inferred from homology"/>
<dbReference type="InterPro" id="IPR002942">
    <property type="entry name" value="S4_RNA-bd"/>
</dbReference>
<keyword evidence="13" id="KW-1185">Reference proteome</keyword>
<evidence type="ECO:0000313" key="12">
    <source>
        <dbReference type="EMBL" id="EWS75574.1"/>
    </source>
</evidence>
<evidence type="ECO:0000256" key="7">
    <source>
        <dbReference type="ARBA" id="ARBA00069727"/>
    </source>
</evidence>
<evidence type="ECO:0000256" key="1">
    <source>
        <dbReference type="ARBA" id="ARBA00004604"/>
    </source>
</evidence>
<comment type="subcellular location">
    <subcellularLocation>
        <location evidence="1">Nucleus</location>
        <location evidence="1">Nucleolus</location>
    </subcellularLocation>
</comment>
<dbReference type="FunCoup" id="W7XL30">
    <property type="interactions" value="138"/>
</dbReference>
<evidence type="ECO:0000256" key="4">
    <source>
        <dbReference type="ARBA" id="ARBA00022884"/>
    </source>
</evidence>
<evidence type="ECO:0000256" key="8">
    <source>
        <dbReference type="ARBA" id="ARBA00072223"/>
    </source>
</evidence>
<dbReference type="GO" id="GO:0019843">
    <property type="term" value="F:rRNA binding"/>
    <property type="evidence" value="ECO:0007669"/>
    <property type="project" value="InterPro"/>
</dbReference>
<evidence type="ECO:0000256" key="5">
    <source>
        <dbReference type="ARBA" id="ARBA00023242"/>
    </source>
</evidence>
<dbReference type="PANTHER" id="PTHR11831:SF1">
    <property type="entry name" value="U3 SMALL NUCLEOLAR RIBONUCLEOPROTEIN PROTEIN IMP3"/>
    <property type="match status" value="1"/>
</dbReference>
<evidence type="ECO:0000256" key="3">
    <source>
        <dbReference type="ARBA" id="ARBA00022517"/>
    </source>
</evidence>
<dbReference type="Gene3D" id="3.10.290.10">
    <property type="entry name" value="RNA-binding S4 domain"/>
    <property type="match status" value="1"/>
</dbReference>
<protein>
    <recommendedName>
        <fullName evidence="7">U3 small nucleolar ribonucleoprotein protein IMP3</fullName>
    </recommendedName>
    <alternativeName>
        <fullName evidence="8">U3 small nucleolar ribonucleoprotein protein imp3</fullName>
    </alternativeName>
</protein>
<dbReference type="RefSeq" id="XP_012651874.1">
    <property type="nucleotide sequence ID" value="XM_012796420.1"/>
</dbReference>
<dbReference type="InterPro" id="IPR036986">
    <property type="entry name" value="S4_RNA-bd_sf"/>
</dbReference>
<dbReference type="OrthoDB" id="10248812at2759"/>
<dbReference type="STRING" id="312017.W7XL30"/>
<feature type="domain" description="RNA-binding S4" evidence="10">
    <location>
        <begin position="108"/>
        <end position="171"/>
    </location>
</feature>
<evidence type="ECO:0000256" key="2">
    <source>
        <dbReference type="ARBA" id="ARBA00007465"/>
    </source>
</evidence>
<gene>
    <name evidence="12" type="ORF">TTHERM_000593080</name>
</gene>
<dbReference type="KEGG" id="tet:TTHERM_000593080"/>
<dbReference type="GeneID" id="24439757"/>
<dbReference type="Pfam" id="PF01479">
    <property type="entry name" value="S4"/>
    <property type="match status" value="1"/>
</dbReference>
<keyword evidence="4 9" id="KW-0694">RNA-binding</keyword>
<name>W7XL30_TETTS</name>